<dbReference type="Proteomes" id="UP000264840">
    <property type="component" value="Unplaced"/>
</dbReference>
<proteinExistence type="predicted"/>
<dbReference type="GeneID" id="102295649"/>
<dbReference type="Pfam" id="PF13405">
    <property type="entry name" value="EF-hand_6"/>
    <property type="match status" value="1"/>
</dbReference>
<evidence type="ECO:0000256" key="5">
    <source>
        <dbReference type="ARBA" id="ARBA00022737"/>
    </source>
</evidence>
<dbReference type="PANTHER" id="PTHR46735:SF7">
    <property type="entry name" value="SORCIN"/>
    <property type="match status" value="1"/>
</dbReference>
<dbReference type="Gene3D" id="1.10.238.10">
    <property type="entry name" value="EF-hand"/>
    <property type="match status" value="1"/>
</dbReference>
<dbReference type="Pfam" id="PF13833">
    <property type="entry name" value="EF-hand_8"/>
    <property type="match status" value="1"/>
</dbReference>
<dbReference type="RefSeq" id="XP_005944431.1">
    <property type="nucleotide sequence ID" value="XM_005944369.3"/>
</dbReference>
<keyword evidence="7" id="KW-0472">Membrane</keyword>
<dbReference type="Gene3D" id="6.10.140.900">
    <property type="match status" value="1"/>
</dbReference>
<evidence type="ECO:0000256" key="6">
    <source>
        <dbReference type="ARBA" id="ARBA00022837"/>
    </source>
</evidence>
<keyword evidence="5" id="KW-0677">Repeat</keyword>
<dbReference type="AlphaFoldDB" id="A0A3Q2VU05"/>
<name>A0A3Q2VU05_HAPBU</name>
<evidence type="ECO:0000256" key="7">
    <source>
        <dbReference type="ARBA" id="ARBA00023136"/>
    </source>
</evidence>
<reference evidence="9" key="1">
    <citation type="submission" date="2025-08" db="UniProtKB">
        <authorList>
            <consortium name="Ensembl"/>
        </authorList>
    </citation>
    <scope>IDENTIFICATION</scope>
</reference>
<dbReference type="GO" id="GO:0012505">
    <property type="term" value="C:endomembrane system"/>
    <property type="evidence" value="ECO:0007669"/>
    <property type="project" value="UniProtKB-SubCell"/>
</dbReference>
<dbReference type="PANTHER" id="PTHR46735">
    <property type="entry name" value="CALPAIN, SMALL SUBUNIT 1 A-RELATED"/>
    <property type="match status" value="1"/>
</dbReference>
<dbReference type="SMART" id="SM00054">
    <property type="entry name" value="EFh"/>
    <property type="match status" value="2"/>
</dbReference>
<feature type="domain" description="EF-hand" evidence="8">
    <location>
        <begin position="86"/>
        <end position="121"/>
    </location>
</feature>
<sequence>MAFPGYGAGPGGFPGMQQDPLYGYFSAVAGQDGQISADELQRCLTQSGISGSYQPFSLETCRLMINMLDRDLSCTMGFNEFKDLWQALNGWRGTFASFDRDQSGTIEGHELQQAINSMGKSKLKLSYDFDNSQVSTGALQHVLLV</sequence>
<keyword evidence="4" id="KW-0479">Metal-binding</keyword>
<dbReference type="GO" id="GO:0005737">
    <property type="term" value="C:cytoplasm"/>
    <property type="evidence" value="ECO:0007669"/>
    <property type="project" value="UniProtKB-SubCell"/>
</dbReference>
<dbReference type="PROSITE" id="PS50222">
    <property type="entry name" value="EF_HAND_2"/>
    <property type="match status" value="1"/>
</dbReference>
<evidence type="ECO:0000313" key="10">
    <source>
        <dbReference type="Proteomes" id="UP000264840"/>
    </source>
</evidence>
<dbReference type="OrthoDB" id="186625at2759"/>
<evidence type="ECO:0000256" key="3">
    <source>
        <dbReference type="ARBA" id="ARBA00022490"/>
    </source>
</evidence>
<dbReference type="PROSITE" id="PS00018">
    <property type="entry name" value="EF_HAND_1"/>
    <property type="match status" value="1"/>
</dbReference>
<evidence type="ECO:0000259" key="8">
    <source>
        <dbReference type="PROSITE" id="PS50222"/>
    </source>
</evidence>
<protein>
    <submittedName>
        <fullName evidence="9">Sorcin-like</fullName>
    </submittedName>
</protein>
<evidence type="ECO:0000256" key="2">
    <source>
        <dbReference type="ARBA" id="ARBA00004496"/>
    </source>
</evidence>
<accession>A0A3Q2VU05</accession>
<dbReference type="InterPro" id="IPR002048">
    <property type="entry name" value="EF_hand_dom"/>
</dbReference>
<dbReference type="InterPro" id="IPR011992">
    <property type="entry name" value="EF-hand-dom_pair"/>
</dbReference>
<dbReference type="SUPFAM" id="SSF47473">
    <property type="entry name" value="EF-hand"/>
    <property type="match status" value="1"/>
</dbReference>
<evidence type="ECO:0000313" key="9">
    <source>
        <dbReference type="Ensembl" id="ENSHBUP00000015194.1"/>
    </source>
</evidence>
<keyword evidence="3" id="KW-0963">Cytoplasm</keyword>
<keyword evidence="6" id="KW-0106">Calcium</keyword>
<dbReference type="InterPro" id="IPR018247">
    <property type="entry name" value="EF_Hand_1_Ca_BS"/>
</dbReference>
<dbReference type="GO" id="GO:0005509">
    <property type="term" value="F:calcium ion binding"/>
    <property type="evidence" value="ECO:0007669"/>
    <property type="project" value="InterPro"/>
</dbReference>
<organism evidence="9 10">
    <name type="scientific">Haplochromis burtoni</name>
    <name type="common">Burton's mouthbrooder</name>
    <name type="synonym">Chromis burtoni</name>
    <dbReference type="NCBI Taxonomy" id="8153"/>
    <lineage>
        <taxon>Eukaryota</taxon>
        <taxon>Metazoa</taxon>
        <taxon>Chordata</taxon>
        <taxon>Craniata</taxon>
        <taxon>Vertebrata</taxon>
        <taxon>Euteleostomi</taxon>
        <taxon>Actinopterygii</taxon>
        <taxon>Neopterygii</taxon>
        <taxon>Teleostei</taxon>
        <taxon>Neoteleostei</taxon>
        <taxon>Acanthomorphata</taxon>
        <taxon>Ovalentaria</taxon>
        <taxon>Cichlomorphae</taxon>
        <taxon>Cichliformes</taxon>
        <taxon>Cichlidae</taxon>
        <taxon>African cichlids</taxon>
        <taxon>Pseudocrenilabrinae</taxon>
        <taxon>Haplochromini</taxon>
        <taxon>Haplochromis</taxon>
    </lineage>
</organism>
<reference evidence="9" key="2">
    <citation type="submission" date="2025-09" db="UniProtKB">
        <authorList>
            <consortium name="Ensembl"/>
        </authorList>
    </citation>
    <scope>IDENTIFICATION</scope>
</reference>
<evidence type="ECO:0000256" key="4">
    <source>
        <dbReference type="ARBA" id="ARBA00022723"/>
    </source>
</evidence>
<keyword evidence="10" id="KW-1185">Reference proteome</keyword>
<dbReference type="Ensembl" id="ENSHBUT00000023408.1">
    <property type="protein sequence ID" value="ENSHBUP00000015194.1"/>
    <property type="gene ID" value="ENSHBUG00000000502.1"/>
</dbReference>
<evidence type="ECO:0000256" key="1">
    <source>
        <dbReference type="ARBA" id="ARBA00004308"/>
    </source>
</evidence>
<comment type="subcellular location">
    <subcellularLocation>
        <location evidence="2">Cytoplasm</location>
    </subcellularLocation>
    <subcellularLocation>
        <location evidence="1">Endomembrane system</location>
    </subcellularLocation>
</comment>